<accession>A0ABQ4NSM5</accession>
<keyword evidence="2" id="KW-1133">Transmembrane helix</keyword>
<organism evidence="3 4">
    <name type="scientific">Shewanella algidipiscicola</name>
    <dbReference type="NCBI Taxonomy" id="614070"/>
    <lineage>
        <taxon>Bacteria</taxon>
        <taxon>Pseudomonadati</taxon>
        <taxon>Pseudomonadota</taxon>
        <taxon>Gammaproteobacteria</taxon>
        <taxon>Alteromonadales</taxon>
        <taxon>Shewanellaceae</taxon>
        <taxon>Shewanella</taxon>
    </lineage>
</organism>
<dbReference type="EMBL" id="BPFB01000058">
    <property type="protein sequence ID" value="GIU02194.1"/>
    <property type="molecule type" value="Genomic_DNA"/>
</dbReference>
<name>A0ABQ4NSM5_9GAMM</name>
<keyword evidence="2" id="KW-0472">Membrane</keyword>
<keyword evidence="4" id="KW-1185">Reference proteome</keyword>
<gene>
    <name evidence="3" type="ORF">TUM4630_33040</name>
</gene>
<dbReference type="Proteomes" id="UP000761574">
    <property type="component" value="Unassembled WGS sequence"/>
</dbReference>
<evidence type="ECO:0000256" key="1">
    <source>
        <dbReference type="SAM" id="MobiDB-lite"/>
    </source>
</evidence>
<dbReference type="RefSeq" id="WP_110457445.1">
    <property type="nucleotide sequence ID" value="NZ_BPFB01000058.1"/>
</dbReference>
<feature type="transmembrane region" description="Helical" evidence="2">
    <location>
        <begin position="12"/>
        <end position="33"/>
    </location>
</feature>
<keyword evidence="2" id="KW-0812">Transmembrane</keyword>
<proteinExistence type="predicted"/>
<sequence>MKQIIEQIRQDRALLFSLLVATGVGALGGVANIQGHNGGGLLLSAGAVFTLCAVTLFNRLTSSSRRQRQPLASTTQVKLTSDLSGS</sequence>
<reference evidence="3 4" key="1">
    <citation type="submission" date="2021-05" db="EMBL/GenBank/DDBJ databases">
        <title>Molecular characterization for Shewanella algae harboring chromosomal blaOXA-55-like strains isolated from clinical and environment sample.</title>
        <authorList>
            <person name="Ohama Y."/>
            <person name="Aoki K."/>
            <person name="Harada S."/>
            <person name="Moriya K."/>
            <person name="Ishii Y."/>
            <person name="Tateda K."/>
        </authorList>
    </citation>
    <scope>NUCLEOTIDE SEQUENCE [LARGE SCALE GENOMIC DNA]</scope>
    <source>
        <strain evidence="3 4">LMG 23746</strain>
    </source>
</reference>
<evidence type="ECO:0000313" key="4">
    <source>
        <dbReference type="Proteomes" id="UP000761574"/>
    </source>
</evidence>
<feature type="region of interest" description="Disordered" evidence="1">
    <location>
        <begin position="67"/>
        <end position="86"/>
    </location>
</feature>
<feature type="transmembrane region" description="Helical" evidence="2">
    <location>
        <begin position="39"/>
        <end position="58"/>
    </location>
</feature>
<comment type="caution">
    <text evidence="3">The sequence shown here is derived from an EMBL/GenBank/DDBJ whole genome shotgun (WGS) entry which is preliminary data.</text>
</comment>
<evidence type="ECO:0000313" key="3">
    <source>
        <dbReference type="EMBL" id="GIU02194.1"/>
    </source>
</evidence>
<evidence type="ECO:0000256" key="2">
    <source>
        <dbReference type="SAM" id="Phobius"/>
    </source>
</evidence>
<protein>
    <submittedName>
        <fullName evidence="3">Uncharacterized protein</fullName>
    </submittedName>
</protein>